<dbReference type="PANTHER" id="PTHR13683:SF875">
    <property type="entry name" value="EUKARYOTIC ASPARTYL PROTEASE FAMILY PROTEIN"/>
    <property type="match status" value="1"/>
</dbReference>
<dbReference type="EMBL" id="CAMGYJ010000005">
    <property type="protein sequence ID" value="CAI0422731.1"/>
    <property type="molecule type" value="Genomic_DNA"/>
</dbReference>
<dbReference type="InterPro" id="IPR033121">
    <property type="entry name" value="PEPTIDASE_A1"/>
</dbReference>
<proteinExistence type="inferred from homology"/>
<evidence type="ECO:0000259" key="3">
    <source>
        <dbReference type="PROSITE" id="PS51767"/>
    </source>
</evidence>
<dbReference type="Pfam" id="PF14543">
    <property type="entry name" value="TAXi_N"/>
    <property type="match status" value="1"/>
</dbReference>
<evidence type="ECO:0000313" key="5">
    <source>
        <dbReference type="Proteomes" id="UP001154282"/>
    </source>
</evidence>
<feature type="domain" description="Peptidase A1" evidence="3">
    <location>
        <begin position="82"/>
        <end position="234"/>
    </location>
</feature>
<evidence type="ECO:0000256" key="2">
    <source>
        <dbReference type="SAM" id="SignalP"/>
    </source>
</evidence>
<organism evidence="4 5">
    <name type="scientific">Linum tenue</name>
    <dbReference type="NCBI Taxonomy" id="586396"/>
    <lineage>
        <taxon>Eukaryota</taxon>
        <taxon>Viridiplantae</taxon>
        <taxon>Streptophyta</taxon>
        <taxon>Embryophyta</taxon>
        <taxon>Tracheophyta</taxon>
        <taxon>Spermatophyta</taxon>
        <taxon>Magnoliopsida</taxon>
        <taxon>eudicotyledons</taxon>
        <taxon>Gunneridae</taxon>
        <taxon>Pentapetalae</taxon>
        <taxon>rosids</taxon>
        <taxon>fabids</taxon>
        <taxon>Malpighiales</taxon>
        <taxon>Linaceae</taxon>
        <taxon>Linum</taxon>
    </lineage>
</organism>
<dbReference type="PANTHER" id="PTHR13683">
    <property type="entry name" value="ASPARTYL PROTEASES"/>
    <property type="match status" value="1"/>
</dbReference>
<feature type="chain" id="PRO_5043650865" description="Peptidase A1 domain-containing protein" evidence="2">
    <location>
        <begin position="21"/>
        <end position="234"/>
    </location>
</feature>
<feature type="signal peptide" evidence="2">
    <location>
        <begin position="1"/>
        <end position="20"/>
    </location>
</feature>
<dbReference type="InterPro" id="IPR032861">
    <property type="entry name" value="TAXi_N"/>
</dbReference>
<dbReference type="GO" id="GO:0006508">
    <property type="term" value="P:proteolysis"/>
    <property type="evidence" value="ECO:0007669"/>
    <property type="project" value="InterPro"/>
</dbReference>
<protein>
    <recommendedName>
        <fullName evidence="3">Peptidase A1 domain-containing protein</fullName>
    </recommendedName>
</protein>
<dbReference type="InterPro" id="IPR021109">
    <property type="entry name" value="Peptidase_aspartic_dom_sf"/>
</dbReference>
<gene>
    <name evidence="4" type="ORF">LITE_LOCUS19244</name>
</gene>
<dbReference type="Gene3D" id="2.40.70.10">
    <property type="entry name" value="Acid Proteases"/>
    <property type="match status" value="1"/>
</dbReference>
<dbReference type="SUPFAM" id="SSF50630">
    <property type="entry name" value="Acid proteases"/>
    <property type="match status" value="1"/>
</dbReference>
<sequence>MRADISSWMWFLFTLAVILAAVSPSSSTVSLLTTNVLHWEMSRLPNMDQLRAQDLATHARLFSGVPDLYVFGSAVPGLYGIYYTKVKLGSPPQEFSLQIDTGSDLLCVNAKSCANCPRSSSFTVIDVVVSPSATRITNEGCQCYLISSSVSQVFPVSSFNFANHASLILKPTDHLHQSFMDFGGMWCNRLGAEVRSDYLRRSCSKRQDFRVRFGPSVDWMDQLQRLEGTKCLCS</sequence>
<dbReference type="InterPro" id="IPR001461">
    <property type="entry name" value="Aspartic_peptidase_A1"/>
</dbReference>
<dbReference type="Proteomes" id="UP001154282">
    <property type="component" value="Unassembled WGS sequence"/>
</dbReference>
<reference evidence="4" key="1">
    <citation type="submission" date="2022-08" db="EMBL/GenBank/DDBJ databases">
        <authorList>
            <person name="Gutierrez-Valencia J."/>
        </authorList>
    </citation>
    <scope>NUCLEOTIDE SEQUENCE</scope>
</reference>
<evidence type="ECO:0000256" key="1">
    <source>
        <dbReference type="ARBA" id="ARBA00007447"/>
    </source>
</evidence>
<keyword evidence="5" id="KW-1185">Reference proteome</keyword>
<comment type="caution">
    <text evidence="4">The sequence shown here is derived from an EMBL/GenBank/DDBJ whole genome shotgun (WGS) entry which is preliminary data.</text>
</comment>
<accession>A0AAV0KL62</accession>
<comment type="similarity">
    <text evidence="1">Belongs to the peptidase A1 family.</text>
</comment>
<evidence type="ECO:0000313" key="4">
    <source>
        <dbReference type="EMBL" id="CAI0422731.1"/>
    </source>
</evidence>
<dbReference type="AlphaFoldDB" id="A0AAV0KL62"/>
<dbReference type="PROSITE" id="PS51767">
    <property type="entry name" value="PEPTIDASE_A1"/>
    <property type="match status" value="1"/>
</dbReference>
<keyword evidence="2" id="KW-0732">Signal</keyword>
<dbReference type="GO" id="GO:0004190">
    <property type="term" value="F:aspartic-type endopeptidase activity"/>
    <property type="evidence" value="ECO:0007669"/>
    <property type="project" value="InterPro"/>
</dbReference>
<name>A0AAV0KL62_9ROSI</name>